<dbReference type="InterPro" id="IPR024585">
    <property type="entry name" value="mTOR_dom"/>
</dbReference>
<organism evidence="15 16">
    <name type="scientific">Mycena pura</name>
    <dbReference type="NCBI Taxonomy" id="153505"/>
    <lineage>
        <taxon>Eukaryota</taxon>
        <taxon>Fungi</taxon>
        <taxon>Dikarya</taxon>
        <taxon>Basidiomycota</taxon>
        <taxon>Agaricomycotina</taxon>
        <taxon>Agaricomycetes</taxon>
        <taxon>Agaricomycetidae</taxon>
        <taxon>Agaricales</taxon>
        <taxon>Marasmiineae</taxon>
        <taxon>Mycenaceae</taxon>
        <taxon>Mycena</taxon>
    </lineage>
</organism>
<comment type="similarity">
    <text evidence="1 11">Belongs to the PI3/PI4-kinase family.</text>
</comment>
<dbReference type="Pfam" id="PF00454">
    <property type="entry name" value="PI3_PI4_kinase"/>
    <property type="match status" value="1"/>
</dbReference>
<dbReference type="GO" id="GO:0004674">
    <property type="term" value="F:protein serine/threonine kinase activity"/>
    <property type="evidence" value="ECO:0007669"/>
    <property type="project" value="UniProtKB-KW"/>
</dbReference>
<dbReference type="GO" id="GO:0038202">
    <property type="term" value="P:TORC1 signaling"/>
    <property type="evidence" value="ECO:0007669"/>
    <property type="project" value="TreeGrafter"/>
</dbReference>
<gene>
    <name evidence="15" type="ORF">GGX14DRAFT_424672</name>
</gene>
<dbReference type="InterPro" id="IPR009076">
    <property type="entry name" value="FRB_dom"/>
</dbReference>
<dbReference type="InterPro" id="IPR016024">
    <property type="entry name" value="ARM-type_fold"/>
</dbReference>
<comment type="catalytic activity">
    <reaction evidence="9 11">
        <text>L-threonyl-[protein] + ATP = O-phospho-L-threonyl-[protein] + ADP + H(+)</text>
        <dbReference type="Rhea" id="RHEA:46608"/>
        <dbReference type="Rhea" id="RHEA-COMP:11060"/>
        <dbReference type="Rhea" id="RHEA-COMP:11605"/>
        <dbReference type="ChEBI" id="CHEBI:15378"/>
        <dbReference type="ChEBI" id="CHEBI:30013"/>
        <dbReference type="ChEBI" id="CHEBI:30616"/>
        <dbReference type="ChEBI" id="CHEBI:61977"/>
        <dbReference type="ChEBI" id="CHEBI:456216"/>
        <dbReference type="EC" id="2.7.11.1"/>
    </reaction>
</comment>
<dbReference type="Proteomes" id="UP001219525">
    <property type="component" value="Unassembled WGS sequence"/>
</dbReference>
<dbReference type="SUPFAM" id="SSF47212">
    <property type="entry name" value="FKBP12-rapamycin-binding domain of FKBP-rapamycin-associated protein (FRAP)"/>
    <property type="match status" value="1"/>
</dbReference>
<dbReference type="PANTHER" id="PTHR11139:SF9">
    <property type="entry name" value="SERINE_THREONINE-PROTEIN KINASE MTOR"/>
    <property type="match status" value="1"/>
</dbReference>
<evidence type="ECO:0000259" key="13">
    <source>
        <dbReference type="PROSITE" id="PS51189"/>
    </source>
</evidence>
<evidence type="ECO:0000313" key="16">
    <source>
        <dbReference type="Proteomes" id="UP001219525"/>
    </source>
</evidence>
<evidence type="ECO:0000256" key="4">
    <source>
        <dbReference type="ARBA" id="ARBA00022737"/>
    </source>
</evidence>
<keyword evidence="3 11" id="KW-0808">Transferase</keyword>
<evidence type="ECO:0000256" key="3">
    <source>
        <dbReference type="ARBA" id="ARBA00022679"/>
    </source>
</evidence>
<evidence type="ECO:0000313" key="15">
    <source>
        <dbReference type="EMBL" id="KAJ7224192.1"/>
    </source>
</evidence>
<evidence type="ECO:0000256" key="5">
    <source>
        <dbReference type="ARBA" id="ARBA00022741"/>
    </source>
</evidence>
<dbReference type="Pfam" id="PF02259">
    <property type="entry name" value="FAT"/>
    <property type="match status" value="1"/>
</dbReference>
<dbReference type="InterPro" id="IPR011989">
    <property type="entry name" value="ARM-like"/>
</dbReference>
<dbReference type="SUPFAM" id="SSF56112">
    <property type="entry name" value="Protein kinase-like (PK-like)"/>
    <property type="match status" value="1"/>
</dbReference>
<dbReference type="FunFam" id="3.30.1010.10:FF:000006">
    <property type="entry name" value="Serine/threonine-protein kinase TOR"/>
    <property type="match status" value="1"/>
</dbReference>
<reference evidence="15" key="1">
    <citation type="submission" date="2023-03" db="EMBL/GenBank/DDBJ databases">
        <title>Massive genome expansion in bonnet fungi (Mycena s.s.) driven by repeated elements and novel gene families across ecological guilds.</title>
        <authorList>
            <consortium name="Lawrence Berkeley National Laboratory"/>
            <person name="Harder C.B."/>
            <person name="Miyauchi S."/>
            <person name="Viragh M."/>
            <person name="Kuo A."/>
            <person name="Thoen E."/>
            <person name="Andreopoulos B."/>
            <person name="Lu D."/>
            <person name="Skrede I."/>
            <person name="Drula E."/>
            <person name="Henrissat B."/>
            <person name="Morin E."/>
            <person name="Kohler A."/>
            <person name="Barry K."/>
            <person name="LaButti K."/>
            <person name="Morin E."/>
            <person name="Salamov A."/>
            <person name="Lipzen A."/>
            <person name="Mereny Z."/>
            <person name="Hegedus B."/>
            <person name="Baldrian P."/>
            <person name="Stursova M."/>
            <person name="Weitz H."/>
            <person name="Taylor A."/>
            <person name="Grigoriev I.V."/>
            <person name="Nagy L.G."/>
            <person name="Martin F."/>
            <person name="Kauserud H."/>
        </authorList>
    </citation>
    <scope>NUCLEOTIDE SEQUENCE</scope>
    <source>
        <strain evidence="15">9144</strain>
    </source>
</reference>
<dbReference type="GO" id="GO:0005737">
    <property type="term" value="C:cytoplasm"/>
    <property type="evidence" value="ECO:0007669"/>
    <property type="project" value="TreeGrafter"/>
</dbReference>
<dbReference type="InterPro" id="IPR057564">
    <property type="entry name" value="HEAT_ATR"/>
</dbReference>
<dbReference type="PROSITE" id="PS50290">
    <property type="entry name" value="PI3_4_KINASE_3"/>
    <property type="match status" value="1"/>
</dbReference>
<dbReference type="Pfam" id="PF02260">
    <property type="entry name" value="FATC"/>
    <property type="match status" value="1"/>
</dbReference>
<evidence type="ECO:0000256" key="7">
    <source>
        <dbReference type="ARBA" id="ARBA00022840"/>
    </source>
</evidence>
<dbReference type="Gene3D" id="3.30.1010.10">
    <property type="entry name" value="Phosphatidylinositol 3-kinase Catalytic Subunit, Chain A, domain 4"/>
    <property type="match status" value="1"/>
</dbReference>
<dbReference type="Gene3D" id="1.25.10.10">
    <property type="entry name" value="Leucine-rich Repeat Variant"/>
    <property type="match status" value="3"/>
</dbReference>
<dbReference type="PROSITE" id="PS00915">
    <property type="entry name" value="PI3_4_KINASE_1"/>
    <property type="match status" value="1"/>
</dbReference>
<dbReference type="PANTHER" id="PTHR11139">
    <property type="entry name" value="ATAXIA TELANGIECTASIA MUTATED ATM -RELATED"/>
    <property type="match status" value="1"/>
</dbReference>
<dbReference type="Pfam" id="PF23593">
    <property type="entry name" value="HEAT_ATR"/>
    <property type="match status" value="1"/>
</dbReference>
<dbReference type="CDD" id="cd05169">
    <property type="entry name" value="PIKKc_TOR"/>
    <property type="match status" value="1"/>
</dbReference>
<keyword evidence="7 11" id="KW-0067">ATP-binding</keyword>
<dbReference type="SMART" id="SM00146">
    <property type="entry name" value="PI3Kc"/>
    <property type="match status" value="1"/>
</dbReference>
<keyword evidence="4" id="KW-0677">Repeat</keyword>
<comment type="caution">
    <text evidence="15">The sequence shown here is derived from an EMBL/GenBank/DDBJ whole genome shotgun (WGS) entry which is preliminary data.</text>
</comment>
<dbReference type="GO" id="GO:0005524">
    <property type="term" value="F:ATP binding"/>
    <property type="evidence" value="ECO:0007669"/>
    <property type="project" value="UniProtKB-KW"/>
</dbReference>
<keyword evidence="8" id="KW-0131">Cell cycle</keyword>
<dbReference type="Pfam" id="PF08771">
    <property type="entry name" value="FRB_dom"/>
    <property type="match status" value="1"/>
</dbReference>
<dbReference type="InterPro" id="IPR011990">
    <property type="entry name" value="TPR-like_helical_dom_sf"/>
</dbReference>
<dbReference type="GO" id="GO:0031931">
    <property type="term" value="C:TORC1 complex"/>
    <property type="evidence" value="ECO:0007669"/>
    <property type="project" value="TreeGrafter"/>
</dbReference>
<evidence type="ECO:0000256" key="6">
    <source>
        <dbReference type="ARBA" id="ARBA00022777"/>
    </source>
</evidence>
<dbReference type="EC" id="2.7.11.1" evidence="11"/>
<feature type="domain" description="PI3K/PI4K catalytic" evidence="12">
    <location>
        <begin position="1955"/>
        <end position="2267"/>
    </location>
</feature>
<evidence type="ECO:0000256" key="2">
    <source>
        <dbReference type="ARBA" id="ARBA00022527"/>
    </source>
</evidence>
<keyword evidence="6 11" id="KW-0418">Kinase</keyword>
<dbReference type="FunFam" id="1.25.10.10:FF:000371">
    <property type="entry name" value="Serine/threonine-protein kinase TOR"/>
    <property type="match status" value="1"/>
</dbReference>
<dbReference type="FunFam" id="1.10.1070.11:FF:000029">
    <property type="entry name" value="Serine/threonine-protein kinase TOR"/>
    <property type="match status" value="1"/>
</dbReference>
<dbReference type="InterPro" id="IPR014009">
    <property type="entry name" value="PIK_FAT"/>
</dbReference>
<dbReference type="InterPro" id="IPR057546">
    <property type="entry name" value="HEAT_GCN1"/>
</dbReference>
<evidence type="ECO:0000256" key="10">
    <source>
        <dbReference type="ARBA" id="ARBA00048679"/>
    </source>
</evidence>
<dbReference type="Gene3D" id="1.20.120.150">
    <property type="entry name" value="FKBP12-rapamycin binding domain"/>
    <property type="match status" value="1"/>
</dbReference>
<dbReference type="Gene3D" id="1.25.40.10">
    <property type="entry name" value="Tetratricopeptide repeat domain"/>
    <property type="match status" value="1"/>
</dbReference>
<dbReference type="Pfam" id="PF11865">
    <property type="entry name" value="mTOR_dom"/>
    <property type="match status" value="1"/>
</dbReference>
<dbReference type="InterPro" id="IPR026683">
    <property type="entry name" value="TOR_cat"/>
</dbReference>
<dbReference type="PROSITE" id="PS51190">
    <property type="entry name" value="FATC"/>
    <property type="match status" value="1"/>
</dbReference>
<name>A0AAD6YMZ9_9AGAR</name>
<dbReference type="InterPro" id="IPR036940">
    <property type="entry name" value="PI3/4_kinase_cat_sf"/>
</dbReference>
<keyword evidence="16" id="KW-1185">Reference proteome</keyword>
<dbReference type="PROSITE" id="PS00916">
    <property type="entry name" value="PI3_4_KINASE_2"/>
    <property type="match status" value="1"/>
</dbReference>
<protein>
    <recommendedName>
        <fullName evidence="11">Serine/threonine-protein kinase TOR</fullName>
        <ecNumber evidence="11">2.7.11.1</ecNumber>
    </recommendedName>
</protein>
<dbReference type="PROSITE" id="PS51189">
    <property type="entry name" value="FAT"/>
    <property type="match status" value="1"/>
</dbReference>
<dbReference type="SMART" id="SM01345">
    <property type="entry name" value="Rapamycin_bind"/>
    <property type="match status" value="1"/>
</dbReference>
<dbReference type="GO" id="GO:0080090">
    <property type="term" value="P:regulation of primary metabolic process"/>
    <property type="evidence" value="ECO:0007669"/>
    <property type="project" value="UniProtKB-ARBA"/>
</dbReference>
<accession>A0AAD6YMZ9</accession>
<evidence type="ECO:0000256" key="9">
    <source>
        <dbReference type="ARBA" id="ARBA00047899"/>
    </source>
</evidence>
<evidence type="ECO:0000256" key="11">
    <source>
        <dbReference type="RuleBase" id="RU364109"/>
    </source>
</evidence>
<dbReference type="InterPro" id="IPR003152">
    <property type="entry name" value="FATC_dom"/>
</dbReference>
<evidence type="ECO:0000259" key="12">
    <source>
        <dbReference type="PROSITE" id="PS50290"/>
    </source>
</evidence>
<dbReference type="SMART" id="SM01346">
    <property type="entry name" value="DUF3385"/>
    <property type="match status" value="1"/>
</dbReference>
<proteinExistence type="inferred from homology"/>
<dbReference type="EMBL" id="JARJCW010000005">
    <property type="protein sequence ID" value="KAJ7224192.1"/>
    <property type="molecule type" value="Genomic_DNA"/>
</dbReference>
<dbReference type="GO" id="GO:0005886">
    <property type="term" value="C:plasma membrane"/>
    <property type="evidence" value="ECO:0007669"/>
    <property type="project" value="UniProtKB-ARBA"/>
</dbReference>
<feature type="domain" description="FATC" evidence="14">
    <location>
        <begin position="2309"/>
        <end position="2341"/>
    </location>
</feature>
<dbReference type="InterPro" id="IPR018936">
    <property type="entry name" value="PI3/4_kinase_CS"/>
</dbReference>
<feature type="domain" description="FAT" evidence="13">
    <location>
        <begin position="1235"/>
        <end position="1781"/>
    </location>
</feature>
<dbReference type="InterPro" id="IPR011009">
    <property type="entry name" value="Kinase-like_dom_sf"/>
</dbReference>
<dbReference type="SMART" id="SM01343">
    <property type="entry name" value="FATC"/>
    <property type="match status" value="1"/>
</dbReference>
<keyword evidence="5 11" id="KW-0547">Nucleotide-binding</keyword>
<dbReference type="GO" id="GO:0031932">
    <property type="term" value="C:TORC2 complex"/>
    <property type="evidence" value="ECO:0007669"/>
    <property type="project" value="TreeGrafter"/>
</dbReference>
<dbReference type="InterPro" id="IPR000403">
    <property type="entry name" value="PI3/4_kinase_cat_dom"/>
</dbReference>
<evidence type="ECO:0000256" key="8">
    <source>
        <dbReference type="ARBA" id="ARBA00023306"/>
    </source>
</evidence>
<dbReference type="InterPro" id="IPR036738">
    <property type="entry name" value="FRB_sf"/>
</dbReference>
<evidence type="ECO:0000256" key="1">
    <source>
        <dbReference type="ARBA" id="ARBA00011031"/>
    </source>
</evidence>
<dbReference type="Pfam" id="PF23271">
    <property type="entry name" value="HEAT_GCN1"/>
    <property type="match status" value="1"/>
</dbReference>
<dbReference type="GO" id="GO:0044877">
    <property type="term" value="F:protein-containing complex binding"/>
    <property type="evidence" value="ECO:0007669"/>
    <property type="project" value="InterPro"/>
</dbReference>
<comment type="catalytic activity">
    <reaction evidence="10">
        <text>L-seryl-[protein] + ATP = O-phospho-L-seryl-[protein] + ADP + H(+)</text>
        <dbReference type="Rhea" id="RHEA:17989"/>
        <dbReference type="Rhea" id="RHEA-COMP:9863"/>
        <dbReference type="Rhea" id="RHEA-COMP:11604"/>
        <dbReference type="ChEBI" id="CHEBI:15378"/>
        <dbReference type="ChEBI" id="CHEBI:29999"/>
        <dbReference type="ChEBI" id="CHEBI:30616"/>
        <dbReference type="ChEBI" id="CHEBI:83421"/>
        <dbReference type="ChEBI" id="CHEBI:456216"/>
        <dbReference type="EC" id="2.7.11.1"/>
    </reaction>
</comment>
<dbReference type="GO" id="GO:0016242">
    <property type="term" value="P:negative regulation of macroautophagy"/>
    <property type="evidence" value="ECO:0007669"/>
    <property type="project" value="TreeGrafter"/>
</dbReference>
<dbReference type="GO" id="GO:0005634">
    <property type="term" value="C:nucleus"/>
    <property type="evidence" value="ECO:0007669"/>
    <property type="project" value="TreeGrafter"/>
</dbReference>
<sequence>MSEHLDHHDPLEAIFRGLGSKNSDERLQHAINLRNYISTIVAEMSPDIAGKVWDHVNQGIFDLMHSQHNERKLGGLVAMNLLLQIDGEETVDSKRNLFRFYNYVKHLLPDPDVNLMLMASQTLGKIVFAASKSMNHVPSAGGAFNESFMDHQVPAAINLIQPDKQESSRYAGVLILKELALNSPTYFYAHIGLVFDNILVPLRDQRLVVREAAAELLAACLEIVAQRERAAAKSPYLANIYRDAQAGLRQTQPEIIHASLLAYRELLLHGGMFMRDVFISTAEQTLRYRVHRDPLIRKLVMALIPSFAAYDTQKFSDRYLKQSMEYLLSCLLDKSPDRPMAFIAIGHTATFVKSDMKPYLESTMQYIKQGLQIQKKKSVEAEGSIFQCIAMLVAAVGPALTKWLHDVLELMFNCGLNEPLREALVAIATNIPPFLKHIQERLLDLLSAILSGKSYNPVGAPLPFRRSDSESSPAPEIFQYEKNTELIKLALTTLGSFDFSGHVLNEFVRSCALPYLEEEDAEIRQAAAITCCRLFVRDPIFYSSSSHAIQVISDVLNKLLTVGIADPGTSFPKAQAENVRSLFIALNDEVYENRVAAVALIGRLSKNNPAYVVPSLRKTLIQLMTELEYSTVKRSREECTSLLTMLVNVTQNFMKPYALPMLAALMLKANDSNPTVAANIIMCLGELTVVAGEEALPYVPQLMQVIITQLSDPSLIKRDAALHSLGQICSSTGYVITPFLDHPELMELLGRILRTETTQIVQREVLKVFGIIGALDPYGRKNKTDDSGSEIAMTAVNQVSQSTSPASDDYFQTVVMAALLAILRDPSLNNHFHTAIEAIMSIFKTQGLKCVTFLPRVIPAFAAVTRGSPARLQEFHLQQLAILVGIIKQHVRNYTMSVFGLVKELWDNISLQLPLVSLIEALGKALAADFKPLLPTVIPLFLRAFDNELGPKRAQTQMKIFDALQTFGSILEEYLYLVIPIIIRTYERTDAPTPLRRQAIQTINVLTKHVNFSDHASRIIHPLVRVLNGANNELRVTALDSLCSLVIQLGSDFAVFVPLINQSLIRTKMSYPRYESLITKLLNGERLQEHNVLELIMKESSKMPEFSAPAEATKLIVNQMHLRQAWEVSRVVTDADWTEWMRRVRLEFMKESPSHALRACMSLVDAHAPLAKELFNAAFLSCWTELYDQYQEELVGALESALESRTAPTEIIHSILDLAEFMEHQEKPLPIEHVTLGEHALRHGAYAKALHYKELQFFTDSSPATIEALISINTRLQLHDAAWGTVVTAREQYEIQEHEEWYEKLGRWQEALQAYEKKARDYPVSMETEIGRMKCLHALGEWDQLAIQVERCWDNANTEHRTEISPMAAIAAWSLGDWESMDSYISTMKSDSPDRHFFKAIMSVHQNSFTRALFHISKTRDLLHPQLSSFAGDGYGRSYNIMVRAQLLSELEEIMTYKKSADQPERQRTMRKTWMKRLQGCKPDVEVWQRVLQVRTLVINPESDPDMWIKFSNLCRSSERMALAEKTINSLLHSHGRHMQAPPNVVYTQLKFMWATGAQEDTLIFLRQFITNVASDLEAEASKEVDPRSGASKPRVTALSKLLARCYFKLGEWEAQLRPDWVSQQHYTDLLNSYLLATHYDGEWYKAWHTWALANFEVISHMKGQDRTIDLPGNRLAAHAVQAITGFFRSISLRNQDALQDTLRLLTLWFEFGAHDDVSQALNSGFRVVGIDTWLDVIPQIIARIQTPHVNIRRDINNILLDVGKSHPQALIYPLVVASTSSSTVRKSAAYAIMSAMKEHSRTIVEQAELVSTELIRVAILWHERWHEGLEEASRLYFTEKNAEGMIAVLQPLHDLLDQGPQTARETSFAQGFGRELRDARDACRRYRTYGEVGELDKAWDIYYAVFKKVEKQLPQLTTLDLQYVSPRLLDARDLELAVPGTYHSGQEVIQIQRFSPKLTVIASKQRPRRLCLTGSDGRDYQYVLKGHEDLRQDERVMQLFSLFNTLLSVDAPSFKRRLHIQRYPVIPLAPNAGLLGWVQDSDTLHVLVRDYREARKVVLNIEYRMMIQMAPDYENLTLLQKIEVFEYALENTTGQDLYRVLWLKSNDSEHWLERRSTYTRSLAVSNMVGHILGLGDRHPSNLLIERRTGKVIQIDFGDCFEIAMHREKFPEKIPFRLTRMLTNAMEVSGIEGSFRNTCEITMRVLRDNKESLMAVLEAFIYDPLVNWRLTQPSNDMRRTDSDPKRVAELARVAVHPQAPMRKLKADENYIFSDAGGNPGAQEVRNSKALSVYNRVQNKLTGRDFDPETSLTVNAQVEKLIQQATSIENLCQCFSGWCAFW</sequence>
<evidence type="ECO:0000259" key="14">
    <source>
        <dbReference type="PROSITE" id="PS51190"/>
    </source>
</evidence>
<dbReference type="InterPro" id="IPR050517">
    <property type="entry name" value="DDR_Repair_Kinase"/>
</dbReference>
<dbReference type="InterPro" id="IPR003151">
    <property type="entry name" value="PIK-rel_kinase_FAT"/>
</dbReference>
<dbReference type="Gene3D" id="1.10.1070.11">
    <property type="entry name" value="Phosphatidylinositol 3-/4-kinase, catalytic domain"/>
    <property type="match status" value="1"/>
</dbReference>
<keyword evidence="2 11" id="KW-0723">Serine/threonine-protein kinase</keyword>
<dbReference type="FunFam" id="1.20.120.150:FF:000001">
    <property type="entry name" value="Serine/threonine-protein kinase TOR"/>
    <property type="match status" value="1"/>
</dbReference>
<dbReference type="SUPFAM" id="SSF48371">
    <property type="entry name" value="ARM repeat"/>
    <property type="match status" value="2"/>
</dbReference>